<dbReference type="PIRSF" id="PIRSF000331">
    <property type="entry name" value="HpaA_HpaB"/>
    <property type="match status" value="1"/>
</dbReference>
<keyword evidence="8" id="KW-0503">Monooxygenase</keyword>
<dbReference type="Pfam" id="PF03241">
    <property type="entry name" value="HpaB"/>
    <property type="match status" value="1"/>
</dbReference>
<feature type="domain" description="HpaB/PvcC/4-BUDH C-terminal" evidence="6">
    <location>
        <begin position="305"/>
        <end position="496"/>
    </location>
</feature>
<dbReference type="InterPro" id="IPR024719">
    <property type="entry name" value="HpaB/PvcC/4-BUDH_C"/>
</dbReference>
<evidence type="ECO:0000256" key="2">
    <source>
        <dbReference type="ARBA" id="ARBA00022827"/>
    </source>
</evidence>
<dbReference type="InterPro" id="IPR046373">
    <property type="entry name" value="Acyl-CoA_Oxase/DH_mid-dom_sf"/>
</dbReference>
<reference evidence="8" key="1">
    <citation type="journal article" date="2017" name="ACS Chem. Biol.">
        <title>Unified Biosynthetic Origin of the Benzodipyrrole Subunits in CC-1065.</title>
        <authorList>
            <person name="Wu S."/>
            <person name="Jian X.H."/>
            <person name="Yuan H."/>
            <person name="Jin W.B."/>
            <person name="Yin Y."/>
            <person name="Wang L.Y."/>
            <person name="Zhao J."/>
            <person name="Tang G.L."/>
        </authorList>
    </citation>
    <scope>NUCLEOTIDE SEQUENCE</scope>
    <source>
        <strain evidence="8">NRRL 11183</strain>
    </source>
</reference>
<evidence type="ECO:0000313" key="8">
    <source>
        <dbReference type="EMBL" id="ARK19484.1"/>
    </source>
</evidence>
<feature type="domain" description="HpaB/PvcC/4-BUDH N-terminal" evidence="7">
    <location>
        <begin position="40"/>
        <end position="299"/>
    </location>
</feature>
<keyword evidence="3" id="KW-0560">Oxidoreductase</keyword>
<evidence type="ECO:0000256" key="3">
    <source>
        <dbReference type="ARBA" id="ARBA00023002"/>
    </source>
</evidence>
<feature type="binding site" evidence="4">
    <location>
        <position position="222"/>
    </location>
    <ligand>
        <name>FAD</name>
        <dbReference type="ChEBI" id="CHEBI:57692"/>
    </ligand>
</feature>
<keyword evidence="2 4" id="KW-0274">FAD</keyword>
<evidence type="ECO:0000256" key="5">
    <source>
        <dbReference type="SAM" id="MobiDB-lite"/>
    </source>
</evidence>
<dbReference type="InterPro" id="IPR004925">
    <property type="entry name" value="HpaB/PvcC/4-BUDH"/>
</dbReference>
<organism evidence="8">
    <name type="scientific">Streptomyces zelensis</name>
    <dbReference type="NCBI Taxonomy" id="1981977"/>
    <lineage>
        <taxon>Bacteria</taxon>
        <taxon>Bacillati</taxon>
        <taxon>Actinomycetota</taxon>
        <taxon>Actinomycetes</taxon>
        <taxon>Kitasatosporales</taxon>
        <taxon>Streptomycetaceae</taxon>
        <taxon>Streptomyces</taxon>
    </lineage>
</organism>
<dbReference type="Pfam" id="PF11794">
    <property type="entry name" value="HpaB_N"/>
    <property type="match status" value="1"/>
</dbReference>
<dbReference type="SUPFAM" id="SSF47203">
    <property type="entry name" value="Acyl-CoA dehydrogenase C-terminal domain-like"/>
    <property type="match status" value="1"/>
</dbReference>
<dbReference type="PANTHER" id="PTHR36117">
    <property type="entry name" value="4-HYDROXYPHENYLACETATE 3-MONOOXYGENASE-RELATED"/>
    <property type="match status" value="1"/>
</dbReference>
<dbReference type="GO" id="GO:0016627">
    <property type="term" value="F:oxidoreductase activity, acting on the CH-CH group of donors"/>
    <property type="evidence" value="ECO:0007669"/>
    <property type="project" value="InterPro"/>
</dbReference>
<dbReference type="AlphaFoldDB" id="A0A1W6EUU0"/>
<feature type="binding site" evidence="4">
    <location>
        <begin position="181"/>
        <end position="183"/>
    </location>
    <ligand>
        <name>FAD</name>
        <dbReference type="ChEBI" id="CHEBI:57692"/>
    </ligand>
</feature>
<feature type="compositionally biased region" description="Basic and acidic residues" evidence="5">
    <location>
        <begin position="16"/>
        <end position="32"/>
    </location>
</feature>
<feature type="binding site" evidence="4">
    <location>
        <begin position="476"/>
        <end position="479"/>
    </location>
    <ligand>
        <name>FAD</name>
        <dbReference type="ChEBI" id="CHEBI:57692"/>
    </ligand>
</feature>
<dbReference type="Gene3D" id="1.10.3140.10">
    <property type="entry name" value="4-hydroxybutyryl-coa dehydratase, domain 1"/>
    <property type="match status" value="1"/>
</dbReference>
<dbReference type="GO" id="GO:0004497">
    <property type="term" value="F:monooxygenase activity"/>
    <property type="evidence" value="ECO:0007669"/>
    <property type="project" value="UniProtKB-KW"/>
</dbReference>
<dbReference type="InterPro" id="IPR009100">
    <property type="entry name" value="AcylCoA_DH/oxidase_NM_dom_sf"/>
</dbReference>
<name>A0A1W6EUU0_9ACTN</name>
<protein>
    <submittedName>
        <fullName evidence="8">4-hydroxyphenylacetate 3-monooxygenase</fullName>
    </submittedName>
</protein>
<dbReference type="Gene3D" id="1.20.140.10">
    <property type="entry name" value="Butyryl-CoA Dehydrogenase, subunit A, domain 3"/>
    <property type="match status" value="1"/>
</dbReference>
<dbReference type="Gene3D" id="2.40.110.10">
    <property type="entry name" value="Butyryl-CoA Dehydrogenase, subunit A, domain 2"/>
    <property type="match status" value="1"/>
</dbReference>
<evidence type="ECO:0000259" key="6">
    <source>
        <dbReference type="Pfam" id="PF03241"/>
    </source>
</evidence>
<dbReference type="PANTHER" id="PTHR36117:SF3">
    <property type="entry name" value="4-HYDROXYPHENYLACETATE 3-MONOOXYGENASE-RELATED"/>
    <property type="match status" value="1"/>
</dbReference>
<gene>
    <name evidence="8" type="primary">c10J</name>
</gene>
<keyword evidence="1" id="KW-0285">Flavoprotein</keyword>
<proteinExistence type="predicted"/>
<feature type="binding site" evidence="4">
    <location>
        <begin position="187"/>
        <end position="190"/>
    </location>
    <ligand>
        <name>FAD</name>
        <dbReference type="ChEBI" id="CHEBI:57692"/>
    </ligand>
</feature>
<dbReference type="InterPro" id="IPR024674">
    <property type="entry name" value="HpaB/PvcC/4-BUDH_N"/>
</dbReference>
<dbReference type="SUPFAM" id="SSF56645">
    <property type="entry name" value="Acyl-CoA dehydrogenase NM domain-like"/>
    <property type="match status" value="1"/>
</dbReference>
<dbReference type="InterPro" id="IPR036250">
    <property type="entry name" value="AcylCo_DH-like_C"/>
</dbReference>
<sequence>MPTSEFETAAPAGDTPTRDTRPPSRPAAHDGRPGLGAHDGASFVASLADDREVWVEGERVDVTTHPDFQPMLRTLAGLYDRQRSPELAREMTFPSEVSGHPISLSYLTPRTPEDLDRKWLNSRHWVEGSHGQISRVPDFMANVAVGLHDFRHALGEVDPAFAENAERYYLHCRENDLVLTHGLGDPQVDRSVTPVQRPELGLRVVHRDDSGIVVRGAKQIATLAPYAHDVLIYLSPANYLREDPAYVCWFSARLDTPGLRILCRRTYHGQAHTLGSRFDEQDAMLVFDDAFIPHDRVFLLDDAGTAVKGFHALNRWSLYTGQIRLHHRLRVMLGVASLLAKSIGVDRFREVGAMLGELASYVSVVDLALKSITRDATRTKSGLLAPGPTAALDSIAGQFSERASAIVRQIGASGLIMQPAEGDLRTPDLRAALDLYMGGRDTSVEDKSRMFRLAGDLVIDRFGMRQELYEAWNRGDPARVRSALYTTFTDLPGCEAAARVLADLLERP</sequence>
<evidence type="ECO:0000256" key="1">
    <source>
        <dbReference type="ARBA" id="ARBA00022630"/>
    </source>
</evidence>
<evidence type="ECO:0000256" key="4">
    <source>
        <dbReference type="PIRSR" id="PIRSR000331-2"/>
    </source>
</evidence>
<accession>A0A1W6EUU0</accession>
<feature type="region of interest" description="Disordered" evidence="5">
    <location>
        <begin position="1"/>
        <end position="40"/>
    </location>
</feature>
<evidence type="ECO:0000259" key="7">
    <source>
        <dbReference type="Pfam" id="PF11794"/>
    </source>
</evidence>
<dbReference type="EMBL" id="KY379149">
    <property type="protein sequence ID" value="ARK19484.1"/>
    <property type="molecule type" value="Genomic_DNA"/>
</dbReference>